<feature type="domain" description="4Fe-4S ferredoxin-type" evidence="24">
    <location>
        <begin position="172"/>
        <end position="202"/>
    </location>
</feature>
<dbReference type="OrthoDB" id="1696654at2759"/>
<dbReference type="VEuPathDB" id="FungiDB:AB675_3375"/>
<dbReference type="Proteomes" id="UP000038010">
    <property type="component" value="Unassembled WGS sequence"/>
</dbReference>
<gene>
    <name evidence="25" type="ORF">AB675_3375</name>
</gene>
<dbReference type="CDD" id="cd00067">
    <property type="entry name" value="GAL4"/>
    <property type="match status" value="1"/>
</dbReference>
<dbReference type="Gene3D" id="3.10.20.30">
    <property type="match status" value="1"/>
</dbReference>
<dbReference type="InterPro" id="IPR009051">
    <property type="entry name" value="Helical_ferredxn"/>
</dbReference>
<dbReference type="PANTHER" id="PTHR11921:SF29">
    <property type="entry name" value="SUCCINATE DEHYDROGENASE [UBIQUINONE] IRON-SULFUR SUBUNIT, MITOCHONDRIAL"/>
    <property type="match status" value="1"/>
</dbReference>
<keyword evidence="14" id="KW-0408">Iron</keyword>
<keyword evidence="8" id="KW-0004">4Fe-4S</keyword>
<keyword evidence="7" id="KW-0813">Transport</keyword>
<evidence type="ECO:0000256" key="17">
    <source>
        <dbReference type="ARBA" id="ARBA00023163"/>
    </source>
</evidence>
<dbReference type="Pfam" id="PF13085">
    <property type="entry name" value="Fer2_3"/>
    <property type="match status" value="1"/>
</dbReference>
<keyword evidence="11" id="KW-0479">Metal-binding</keyword>
<dbReference type="STRING" id="1664694.A0A0N0NLZ9"/>
<dbReference type="FunFam" id="1.10.1060.10:FF:000001">
    <property type="entry name" value="Succinate dehydrogenase iron-sulfur subunit SdhB"/>
    <property type="match status" value="1"/>
</dbReference>
<keyword evidence="10" id="KW-0001">2Fe-2S</keyword>
<proteinExistence type="inferred from homology"/>
<sequence length="966" mass="107283">MNTMSALRAASRLAAPSSRSVLRPAFAASARTYATVTESVETGGGRPVTPASQTKTVQEPAKDADAKIKTFHIYRWNPDEPTAKPRMQSYTLDLNKTGPMMLDALIRIKNEVDPTLTFRRRIAHLPLPHTYVVKDLVPDLTQFYKQYKSIKPYLQRDTPSPDGKENRQSPAERKKLDGLYECILCACCSTSCPSYWWNADQYLGPAILLQSYRWLADSRDERTAERKEALDNSMSLRKKCDETKPECKRCTSTGRKCDGYEGQTVENHTATTRQPNPQTAVRRGTTNSSSTTDPNTPDSGVDVRGPRSSSSHSPTTTNKSSPTSEDVRLLRTPYSRQSLTTNSFSSPADQYSFTFFQHRTGPEFAAYFDSSIWRSFILRACFQHPTVLAAAAAVGAVHRRFELGITPEAFAFCTIADQQHERALKLLAADKASNHPSAPEITMLSHMLLSVFETFQDNNEKALEHTTTGLRQIFRRPTVTTHRESRYKALQVGYTPLYTFVQSLEKLSNKAPFFGSSPATDTAPAFHSQLFFPLSDPALGLEPTPIPVAFSSLAEARDFLFTEALWIWAAWHSLSLGTNTSFSTQHNHIERLLAWSMSYAEFTKSAPLSPSPAQKRREKQQSHLLKTYREALYLTLLTQLAFHDSSSGKEIVPLCFPPESCDCHRSCRDYAERKSALNAHFARLVVLSESLFAVDPTSPQAAEKTNFAYDTEHSISVDTGIGPPLWKGGESGQHKSTKVRHQVVGLLGRDRLVADVWSKMGIYSIAEKLSAVEEHAIVAAGGLEGLMPRGRGGVAHAGLRPDGVRLARDGMGGMSAIATSAMMKNPSERHLVVGPVDVERVGMMGEGFEPNLEPFEINTTSLLDQDLSMDGYLDPSILNTPAHGAVNDFGDFGIGEEDDDADSVIHNDMTGWFRGQPNWMAGTQGLGDPKWVDYTCFLEEGRLLVRYCQEDELGGLVWTQEWVKFR</sequence>
<evidence type="ECO:0000313" key="26">
    <source>
        <dbReference type="Proteomes" id="UP000038010"/>
    </source>
</evidence>
<dbReference type="InterPro" id="IPR017896">
    <property type="entry name" value="4Fe4S_Fe-S-bd"/>
</dbReference>
<comment type="caution">
    <text evidence="25">The sequence shown here is derived from an EMBL/GenBank/DDBJ whole genome shotgun (WGS) entry which is preliminary data.</text>
</comment>
<dbReference type="GO" id="GO:0008270">
    <property type="term" value="F:zinc ion binding"/>
    <property type="evidence" value="ECO:0007669"/>
    <property type="project" value="InterPro"/>
</dbReference>
<keyword evidence="9" id="KW-0816">Tricarboxylic acid cycle</keyword>
<evidence type="ECO:0000256" key="13">
    <source>
        <dbReference type="ARBA" id="ARBA00023002"/>
    </source>
</evidence>
<keyword evidence="18" id="KW-0539">Nucleus</keyword>
<evidence type="ECO:0000256" key="15">
    <source>
        <dbReference type="ARBA" id="ARBA00023014"/>
    </source>
</evidence>
<keyword evidence="13" id="KW-0560">Oxidoreductase</keyword>
<evidence type="ECO:0000256" key="3">
    <source>
        <dbReference type="ARBA" id="ARBA00005163"/>
    </source>
</evidence>
<keyword evidence="16" id="KW-0805">Transcription regulation</keyword>
<evidence type="ECO:0000259" key="24">
    <source>
        <dbReference type="PROSITE" id="PS51379"/>
    </source>
</evidence>
<dbReference type="SUPFAM" id="SSF46548">
    <property type="entry name" value="alpha-helical ferredoxin"/>
    <property type="match status" value="1"/>
</dbReference>
<evidence type="ECO:0000256" key="19">
    <source>
        <dbReference type="ARBA" id="ARBA00023291"/>
    </source>
</evidence>
<feature type="region of interest" description="Disordered" evidence="23">
    <location>
        <begin position="266"/>
        <end position="329"/>
    </location>
</feature>
<evidence type="ECO:0000256" key="6">
    <source>
        <dbReference type="ARBA" id="ARBA00016766"/>
    </source>
</evidence>
<dbReference type="GO" id="GO:0000981">
    <property type="term" value="F:DNA-binding transcription factor activity, RNA polymerase II-specific"/>
    <property type="evidence" value="ECO:0007669"/>
    <property type="project" value="InterPro"/>
</dbReference>
<comment type="cofactor">
    <cofactor evidence="1">
        <name>[3Fe-4S] cluster</name>
        <dbReference type="ChEBI" id="CHEBI:21137"/>
    </cofactor>
</comment>
<dbReference type="GO" id="GO:0006099">
    <property type="term" value="P:tricarboxylic acid cycle"/>
    <property type="evidence" value="ECO:0007669"/>
    <property type="project" value="UniProtKB-KW"/>
</dbReference>
<dbReference type="GO" id="GO:0022904">
    <property type="term" value="P:respiratory electron transport chain"/>
    <property type="evidence" value="ECO:0007669"/>
    <property type="project" value="TreeGrafter"/>
</dbReference>
<keyword evidence="19" id="KW-0003">3Fe-4S</keyword>
<dbReference type="PROSITE" id="PS51379">
    <property type="entry name" value="4FE4S_FER_2"/>
    <property type="match status" value="1"/>
</dbReference>
<evidence type="ECO:0000256" key="2">
    <source>
        <dbReference type="ARBA" id="ARBA00001966"/>
    </source>
</evidence>
<comment type="cofactor">
    <cofactor evidence="21">
        <name>[2Fe-2S] cluster</name>
        <dbReference type="ChEBI" id="CHEBI:190135"/>
    </cofactor>
</comment>
<dbReference type="InterPro" id="IPR004489">
    <property type="entry name" value="Succ_DH/fum_Rdtase_Fe-S"/>
</dbReference>
<protein>
    <recommendedName>
        <fullName evidence="6">Succinate dehydrogenase [ubiquinone] iron-sulfur subunit, mitochondrial</fullName>
        <ecNumber evidence="5">1.3.5.1</ecNumber>
    </recommendedName>
    <alternativeName>
        <fullName evidence="20">Iron-sulfur subunit of complex II</fullName>
    </alternativeName>
</protein>
<evidence type="ECO:0000313" key="25">
    <source>
        <dbReference type="EMBL" id="KPI39768.1"/>
    </source>
</evidence>
<evidence type="ECO:0000256" key="20">
    <source>
        <dbReference type="ARBA" id="ARBA00033304"/>
    </source>
</evidence>
<dbReference type="RefSeq" id="XP_017999731.1">
    <property type="nucleotide sequence ID" value="XM_018143421.1"/>
</dbReference>
<evidence type="ECO:0000256" key="22">
    <source>
        <dbReference type="ARBA" id="ARBA00049220"/>
    </source>
</evidence>
<evidence type="ECO:0000256" key="11">
    <source>
        <dbReference type="ARBA" id="ARBA00022723"/>
    </source>
</evidence>
<comment type="pathway">
    <text evidence="3">Carbohydrate metabolism; tricarboxylic acid cycle.</text>
</comment>
<dbReference type="EC" id="1.3.5.1" evidence="5"/>
<dbReference type="Gene3D" id="1.10.1060.10">
    <property type="entry name" value="Alpha-helical ferredoxin"/>
    <property type="match status" value="1"/>
</dbReference>
<dbReference type="InterPro" id="IPR001138">
    <property type="entry name" value="Zn2Cys6_DnaBD"/>
</dbReference>
<feature type="region of interest" description="Disordered" evidence="23">
    <location>
        <begin position="37"/>
        <end position="62"/>
    </location>
</feature>
<keyword evidence="25" id="KW-0830">Ubiquinone</keyword>
<evidence type="ECO:0000256" key="12">
    <source>
        <dbReference type="ARBA" id="ARBA00022982"/>
    </source>
</evidence>
<dbReference type="InterPro" id="IPR017900">
    <property type="entry name" value="4Fe4S_Fe_S_CS"/>
</dbReference>
<dbReference type="GO" id="GO:0051537">
    <property type="term" value="F:2 iron, 2 sulfur cluster binding"/>
    <property type="evidence" value="ECO:0007669"/>
    <property type="project" value="UniProtKB-KW"/>
</dbReference>
<name>A0A0N0NLZ9_9EURO</name>
<evidence type="ECO:0000256" key="23">
    <source>
        <dbReference type="SAM" id="MobiDB-lite"/>
    </source>
</evidence>
<dbReference type="NCBIfam" id="TIGR00384">
    <property type="entry name" value="dhsB"/>
    <property type="match status" value="1"/>
</dbReference>
<evidence type="ECO:0000256" key="21">
    <source>
        <dbReference type="ARBA" id="ARBA00034078"/>
    </source>
</evidence>
<keyword evidence="12" id="KW-0249">Electron transport</keyword>
<evidence type="ECO:0000256" key="10">
    <source>
        <dbReference type="ARBA" id="ARBA00022714"/>
    </source>
</evidence>
<dbReference type="SUPFAM" id="SSF54292">
    <property type="entry name" value="2Fe-2S ferredoxin-like"/>
    <property type="match status" value="1"/>
</dbReference>
<evidence type="ECO:0000256" key="1">
    <source>
        <dbReference type="ARBA" id="ARBA00001927"/>
    </source>
</evidence>
<dbReference type="GO" id="GO:0008177">
    <property type="term" value="F:succinate dehydrogenase (quinone) activity"/>
    <property type="evidence" value="ECO:0007669"/>
    <property type="project" value="UniProtKB-EC"/>
</dbReference>
<comment type="similarity">
    <text evidence="4">Belongs to the succinate dehydrogenase/fumarate reductase iron-sulfur protein family.</text>
</comment>
<keyword evidence="26" id="KW-1185">Reference proteome</keyword>
<feature type="compositionally biased region" description="Low complexity" evidence="23">
    <location>
        <begin position="285"/>
        <end position="299"/>
    </location>
</feature>
<comment type="catalytic activity">
    <reaction evidence="22">
        <text>a quinone + succinate = fumarate + a quinol</text>
        <dbReference type="Rhea" id="RHEA:40523"/>
        <dbReference type="ChEBI" id="CHEBI:24646"/>
        <dbReference type="ChEBI" id="CHEBI:29806"/>
        <dbReference type="ChEBI" id="CHEBI:30031"/>
        <dbReference type="ChEBI" id="CHEBI:132124"/>
        <dbReference type="EC" id="1.3.5.1"/>
    </reaction>
</comment>
<evidence type="ECO:0000256" key="9">
    <source>
        <dbReference type="ARBA" id="ARBA00022532"/>
    </source>
</evidence>
<dbReference type="PANTHER" id="PTHR11921">
    <property type="entry name" value="SUCCINATE DEHYDROGENASE IRON-SULFUR PROTEIN"/>
    <property type="match status" value="1"/>
</dbReference>
<keyword evidence="15" id="KW-0411">Iron-sulfur</keyword>
<dbReference type="InterPro" id="IPR036010">
    <property type="entry name" value="2Fe-2S_ferredoxin-like_sf"/>
</dbReference>
<dbReference type="InterPro" id="IPR025192">
    <property type="entry name" value="Succ_DH/fum_Rdtase_N"/>
</dbReference>
<evidence type="ECO:0000256" key="7">
    <source>
        <dbReference type="ARBA" id="ARBA00022448"/>
    </source>
</evidence>
<dbReference type="GO" id="GO:0051539">
    <property type="term" value="F:4 iron, 4 sulfur cluster binding"/>
    <property type="evidence" value="ECO:0007669"/>
    <property type="project" value="UniProtKB-KW"/>
</dbReference>
<dbReference type="GeneID" id="28735301"/>
<feature type="compositionally biased region" description="Low complexity" evidence="23">
    <location>
        <begin position="306"/>
        <end position="324"/>
    </location>
</feature>
<dbReference type="GO" id="GO:0031966">
    <property type="term" value="C:mitochondrial membrane"/>
    <property type="evidence" value="ECO:0007669"/>
    <property type="project" value="TreeGrafter"/>
</dbReference>
<organism evidence="25 26">
    <name type="scientific">Cyphellophora attinorum</name>
    <dbReference type="NCBI Taxonomy" id="1664694"/>
    <lineage>
        <taxon>Eukaryota</taxon>
        <taxon>Fungi</taxon>
        <taxon>Dikarya</taxon>
        <taxon>Ascomycota</taxon>
        <taxon>Pezizomycotina</taxon>
        <taxon>Eurotiomycetes</taxon>
        <taxon>Chaetothyriomycetidae</taxon>
        <taxon>Chaetothyriales</taxon>
        <taxon>Cyphellophoraceae</taxon>
        <taxon>Cyphellophora</taxon>
    </lineage>
</organism>
<evidence type="ECO:0000256" key="14">
    <source>
        <dbReference type="ARBA" id="ARBA00023004"/>
    </source>
</evidence>
<evidence type="ECO:0000256" key="5">
    <source>
        <dbReference type="ARBA" id="ARBA00012792"/>
    </source>
</evidence>
<feature type="compositionally biased region" description="Polar residues" evidence="23">
    <location>
        <begin position="266"/>
        <end position="279"/>
    </location>
</feature>
<dbReference type="EMBL" id="LFJN01000014">
    <property type="protein sequence ID" value="KPI39768.1"/>
    <property type="molecule type" value="Genomic_DNA"/>
</dbReference>
<dbReference type="InterPro" id="IPR050573">
    <property type="entry name" value="SDH/FRD_Iron-Sulfur"/>
</dbReference>
<dbReference type="AlphaFoldDB" id="A0A0N0NLZ9"/>
<reference evidence="25 26" key="1">
    <citation type="submission" date="2015-06" db="EMBL/GenBank/DDBJ databases">
        <title>Draft genome of the ant-associated black yeast Phialophora attae CBS 131958.</title>
        <authorList>
            <person name="Moreno L.F."/>
            <person name="Stielow B.J."/>
            <person name="de Hoog S."/>
            <person name="Vicente V.A."/>
            <person name="Weiss V.A."/>
            <person name="de Vries M."/>
            <person name="Cruz L.M."/>
            <person name="Souza E.M."/>
        </authorList>
    </citation>
    <scope>NUCLEOTIDE SEQUENCE [LARGE SCALE GENOMIC DNA]</scope>
    <source>
        <strain evidence="25 26">CBS 131958</strain>
    </source>
</reference>
<evidence type="ECO:0000256" key="4">
    <source>
        <dbReference type="ARBA" id="ARBA00009433"/>
    </source>
</evidence>
<accession>A0A0N0NLZ9</accession>
<dbReference type="GO" id="GO:0009055">
    <property type="term" value="F:electron transfer activity"/>
    <property type="evidence" value="ECO:0007669"/>
    <property type="project" value="InterPro"/>
</dbReference>
<comment type="cofactor">
    <cofactor evidence="2">
        <name>[4Fe-4S] cluster</name>
        <dbReference type="ChEBI" id="CHEBI:49883"/>
    </cofactor>
</comment>
<dbReference type="GO" id="GO:0051538">
    <property type="term" value="F:3 iron, 4 sulfur cluster binding"/>
    <property type="evidence" value="ECO:0007669"/>
    <property type="project" value="UniProtKB-KW"/>
</dbReference>
<evidence type="ECO:0000256" key="18">
    <source>
        <dbReference type="ARBA" id="ARBA00023242"/>
    </source>
</evidence>
<keyword evidence="17" id="KW-0804">Transcription</keyword>
<dbReference type="PROSITE" id="PS00198">
    <property type="entry name" value="4FE4S_FER_1"/>
    <property type="match status" value="1"/>
</dbReference>
<evidence type="ECO:0000256" key="16">
    <source>
        <dbReference type="ARBA" id="ARBA00023015"/>
    </source>
</evidence>
<evidence type="ECO:0000256" key="8">
    <source>
        <dbReference type="ARBA" id="ARBA00022485"/>
    </source>
</evidence>
<dbReference type="InterPro" id="IPR012675">
    <property type="entry name" value="Beta-grasp_dom_sf"/>
</dbReference>